<proteinExistence type="predicted"/>
<name>A0A8C6PER4_NOTFU</name>
<dbReference type="Gene3D" id="2.30.110.10">
    <property type="entry name" value="Electron Transport, Fmn-binding Protein, Chain A"/>
    <property type="match status" value="1"/>
</dbReference>
<organism evidence="3 4">
    <name type="scientific">Nothobranchius furzeri</name>
    <name type="common">Turquoise killifish</name>
    <dbReference type="NCBI Taxonomy" id="105023"/>
    <lineage>
        <taxon>Eukaryota</taxon>
        <taxon>Metazoa</taxon>
        <taxon>Chordata</taxon>
        <taxon>Craniata</taxon>
        <taxon>Vertebrata</taxon>
        <taxon>Euteleostomi</taxon>
        <taxon>Actinopterygii</taxon>
        <taxon>Neopterygii</taxon>
        <taxon>Teleostei</taxon>
        <taxon>Neoteleostei</taxon>
        <taxon>Acanthomorphata</taxon>
        <taxon>Ovalentaria</taxon>
        <taxon>Atherinomorphae</taxon>
        <taxon>Cyprinodontiformes</taxon>
        <taxon>Nothobranchiidae</taxon>
        <taxon>Nothobranchius</taxon>
    </lineage>
</organism>
<keyword evidence="1" id="KW-0472">Membrane</keyword>
<protein>
    <submittedName>
        <fullName evidence="3">Cellular repressor of E1A-stimulated genes 2</fullName>
    </submittedName>
</protein>
<keyword evidence="4" id="KW-1185">Reference proteome</keyword>
<keyword evidence="1" id="KW-1133">Transmembrane helix</keyword>
<evidence type="ECO:0000313" key="4">
    <source>
        <dbReference type="Proteomes" id="UP000694548"/>
    </source>
</evidence>
<reference evidence="3" key="1">
    <citation type="submission" date="2014-08" db="EMBL/GenBank/DDBJ databases">
        <authorList>
            <person name="Senf B."/>
            <person name="Petzold A."/>
            <person name="Downie B.R."/>
            <person name="Koch P."/>
            <person name="Platzer M."/>
        </authorList>
    </citation>
    <scope>NUCLEOTIDE SEQUENCE [LARGE SCALE GENOMIC DNA]</scope>
    <source>
        <strain evidence="3">GRZ</strain>
    </source>
</reference>
<accession>A0A8C6PER4</accession>
<dbReference type="Pfam" id="PF13883">
    <property type="entry name" value="CREG_beta-barrel"/>
    <property type="match status" value="1"/>
</dbReference>
<feature type="transmembrane region" description="Helical" evidence="1">
    <location>
        <begin position="6"/>
        <end position="23"/>
    </location>
</feature>
<dbReference type="PANTHER" id="PTHR13343">
    <property type="entry name" value="CREG1 PROTEIN"/>
    <property type="match status" value="1"/>
</dbReference>
<dbReference type="GeneTree" id="ENSGT00390000005914"/>
<feature type="domain" description="CREG-like beta-barrel" evidence="2">
    <location>
        <begin position="46"/>
        <end position="145"/>
    </location>
</feature>
<evidence type="ECO:0000313" key="3">
    <source>
        <dbReference type="Ensembl" id="ENSNFUP00015042733.1"/>
    </source>
</evidence>
<keyword evidence="1" id="KW-0812">Transmembrane</keyword>
<feature type="transmembrane region" description="Helical" evidence="1">
    <location>
        <begin position="67"/>
        <end position="88"/>
    </location>
</feature>
<dbReference type="GO" id="GO:0005737">
    <property type="term" value="C:cytoplasm"/>
    <property type="evidence" value="ECO:0007669"/>
    <property type="project" value="UniProtKB-ARBA"/>
</dbReference>
<dbReference type="PANTHER" id="PTHR13343:SF15">
    <property type="entry name" value="PROTEIN CREG2"/>
    <property type="match status" value="1"/>
</dbReference>
<dbReference type="SUPFAM" id="SSF50475">
    <property type="entry name" value="FMN-binding split barrel"/>
    <property type="match status" value="1"/>
</dbReference>
<evidence type="ECO:0000256" key="1">
    <source>
        <dbReference type="SAM" id="Phobius"/>
    </source>
</evidence>
<dbReference type="GO" id="GO:0005615">
    <property type="term" value="C:extracellular space"/>
    <property type="evidence" value="ECO:0007669"/>
    <property type="project" value="TreeGrafter"/>
</dbReference>
<dbReference type="InterPro" id="IPR055343">
    <property type="entry name" value="CREG_beta-barrel"/>
</dbReference>
<dbReference type="Proteomes" id="UP000694548">
    <property type="component" value="Chromosome sgr14"/>
</dbReference>
<sequence length="155" mass="18259">LSYSFSLSLSLHFLITIFNYFSLKTYFLIVLKKSFLYLNFCEAPCLPFGNIFSVIDGPLENSTGVIYFYMTNPYASLTFSEILFFCVLRQMVYDPEDPRCARLTLTGKMVEVAPDECFWFLFESRHPAMAEWPVGHKWFFMKMDLIQDYFKTVPF</sequence>
<reference evidence="3" key="2">
    <citation type="submission" date="2025-08" db="UniProtKB">
        <authorList>
            <consortium name="Ensembl"/>
        </authorList>
    </citation>
    <scope>IDENTIFICATION</scope>
</reference>
<dbReference type="Ensembl" id="ENSNFUT00015044603.1">
    <property type="protein sequence ID" value="ENSNFUP00015042733.1"/>
    <property type="gene ID" value="ENSNFUG00015020456.1"/>
</dbReference>
<dbReference type="AlphaFoldDB" id="A0A8C6PER4"/>
<dbReference type="InterPro" id="IPR012349">
    <property type="entry name" value="Split_barrel_FMN-bd"/>
</dbReference>
<evidence type="ECO:0000259" key="2">
    <source>
        <dbReference type="Pfam" id="PF13883"/>
    </source>
</evidence>
<reference evidence="3" key="3">
    <citation type="submission" date="2025-09" db="UniProtKB">
        <authorList>
            <consortium name="Ensembl"/>
        </authorList>
    </citation>
    <scope>IDENTIFICATION</scope>
</reference>